<dbReference type="RefSeq" id="WP_115152355.1">
    <property type="nucleotide sequence ID" value="NZ_UGPP01000001.1"/>
</dbReference>
<evidence type="ECO:0000256" key="6">
    <source>
        <dbReference type="RuleBase" id="RU362028"/>
    </source>
</evidence>
<feature type="domain" description="Pseudouridine synthase RsuA/RluA-like" evidence="7">
    <location>
        <begin position="84"/>
        <end position="232"/>
    </location>
</feature>
<dbReference type="Pfam" id="PF00849">
    <property type="entry name" value="PseudoU_synth_2"/>
    <property type="match status" value="1"/>
</dbReference>
<dbReference type="GO" id="GO:0003723">
    <property type="term" value="F:RNA binding"/>
    <property type="evidence" value="ECO:0007669"/>
    <property type="project" value="UniProtKB-KW"/>
</dbReference>
<evidence type="ECO:0000256" key="5">
    <source>
        <dbReference type="PROSITE-ProRule" id="PRU00182"/>
    </source>
</evidence>
<proteinExistence type="inferred from homology"/>
<dbReference type="Gene3D" id="3.30.2350.10">
    <property type="entry name" value="Pseudouridine synthase"/>
    <property type="match status" value="1"/>
</dbReference>
<gene>
    <name evidence="8" type="primary">rluD_2</name>
    <name evidence="8" type="ORF">NCTC10571_02536</name>
</gene>
<dbReference type="PANTHER" id="PTHR21600:SF44">
    <property type="entry name" value="RIBOSOMAL LARGE SUBUNIT PSEUDOURIDINE SYNTHASE D"/>
    <property type="match status" value="1"/>
</dbReference>
<dbReference type="PANTHER" id="PTHR21600">
    <property type="entry name" value="MITOCHONDRIAL RNA PSEUDOURIDINE SYNTHASE"/>
    <property type="match status" value="1"/>
</dbReference>
<evidence type="ECO:0000256" key="1">
    <source>
        <dbReference type="ARBA" id="ARBA00000073"/>
    </source>
</evidence>
<dbReference type="GO" id="GO:0000455">
    <property type="term" value="P:enzyme-directed rRNA pseudouridine synthesis"/>
    <property type="evidence" value="ECO:0007669"/>
    <property type="project" value="TreeGrafter"/>
</dbReference>
<dbReference type="Proteomes" id="UP000255234">
    <property type="component" value="Unassembled WGS sequence"/>
</dbReference>
<organism evidence="8 9">
    <name type="scientific">Megamonas hypermegale</name>
    <dbReference type="NCBI Taxonomy" id="158847"/>
    <lineage>
        <taxon>Bacteria</taxon>
        <taxon>Bacillati</taxon>
        <taxon>Bacillota</taxon>
        <taxon>Negativicutes</taxon>
        <taxon>Selenomonadales</taxon>
        <taxon>Selenomonadaceae</taxon>
        <taxon>Megamonas</taxon>
    </lineage>
</organism>
<dbReference type="EC" id="5.4.99.-" evidence="6"/>
<evidence type="ECO:0000313" key="9">
    <source>
        <dbReference type="Proteomes" id="UP000255234"/>
    </source>
</evidence>
<dbReference type="SUPFAM" id="SSF55120">
    <property type="entry name" value="Pseudouridine synthase"/>
    <property type="match status" value="1"/>
</dbReference>
<reference evidence="8 9" key="1">
    <citation type="submission" date="2018-06" db="EMBL/GenBank/DDBJ databases">
        <authorList>
            <consortium name="Pathogen Informatics"/>
            <person name="Doyle S."/>
        </authorList>
    </citation>
    <scope>NUCLEOTIDE SEQUENCE [LARGE SCALE GENOMIC DNA]</scope>
    <source>
        <strain evidence="8 9">NCTC10571</strain>
    </source>
</reference>
<comment type="similarity">
    <text evidence="2 6">Belongs to the pseudouridine synthase RluA family.</text>
</comment>
<dbReference type="NCBIfam" id="TIGR00005">
    <property type="entry name" value="rluA_subfam"/>
    <property type="match status" value="1"/>
</dbReference>
<dbReference type="InterPro" id="IPR006224">
    <property type="entry name" value="PsdUridine_synth_RluA-like_CS"/>
</dbReference>
<dbReference type="AlphaFoldDB" id="A0A378NVE0"/>
<name>A0A378NVE0_9FIRM</name>
<comment type="catalytic activity">
    <reaction evidence="1 6">
        <text>a uridine in RNA = a pseudouridine in RNA</text>
        <dbReference type="Rhea" id="RHEA:48348"/>
        <dbReference type="Rhea" id="RHEA-COMP:12068"/>
        <dbReference type="Rhea" id="RHEA-COMP:12069"/>
        <dbReference type="ChEBI" id="CHEBI:65314"/>
        <dbReference type="ChEBI" id="CHEBI:65315"/>
    </reaction>
</comment>
<evidence type="ECO:0000256" key="4">
    <source>
        <dbReference type="PIRSR" id="PIRSR606225-1"/>
    </source>
</evidence>
<dbReference type="InterPro" id="IPR006145">
    <property type="entry name" value="PsdUridine_synth_RsuA/RluA"/>
</dbReference>
<dbReference type="PROSITE" id="PS50889">
    <property type="entry name" value="S4"/>
    <property type="match status" value="1"/>
</dbReference>
<protein>
    <recommendedName>
        <fullName evidence="6">Pseudouridine synthase</fullName>
        <ecNumber evidence="6">5.4.99.-</ecNumber>
    </recommendedName>
</protein>
<dbReference type="CDD" id="cd02869">
    <property type="entry name" value="PseudoU_synth_RluA_like"/>
    <property type="match status" value="1"/>
</dbReference>
<evidence type="ECO:0000256" key="2">
    <source>
        <dbReference type="ARBA" id="ARBA00010876"/>
    </source>
</evidence>
<dbReference type="InterPro" id="IPR050188">
    <property type="entry name" value="RluA_PseudoU_synthase"/>
</dbReference>
<feature type="active site" evidence="4">
    <location>
        <position position="131"/>
    </location>
</feature>
<dbReference type="GO" id="GO:0140098">
    <property type="term" value="F:catalytic activity, acting on RNA"/>
    <property type="evidence" value="ECO:0007669"/>
    <property type="project" value="UniProtKB-ARBA"/>
</dbReference>
<keyword evidence="5" id="KW-0694">RNA-binding</keyword>
<dbReference type="GO" id="GO:0009982">
    <property type="term" value="F:pseudouridine synthase activity"/>
    <property type="evidence" value="ECO:0007669"/>
    <property type="project" value="InterPro"/>
</dbReference>
<dbReference type="InterPro" id="IPR006225">
    <property type="entry name" value="PsdUridine_synth_RluC/D"/>
</dbReference>
<comment type="function">
    <text evidence="6">Responsible for synthesis of pseudouridine from uracil.</text>
</comment>
<keyword evidence="3 6" id="KW-0413">Isomerase</keyword>
<evidence type="ECO:0000313" key="8">
    <source>
        <dbReference type="EMBL" id="STY72343.1"/>
    </source>
</evidence>
<dbReference type="EMBL" id="UGPP01000001">
    <property type="protein sequence ID" value="STY72343.1"/>
    <property type="molecule type" value="Genomic_DNA"/>
</dbReference>
<accession>A0A378NVE0</accession>
<evidence type="ECO:0000259" key="7">
    <source>
        <dbReference type="Pfam" id="PF00849"/>
    </source>
</evidence>
<evidence type="ECO:0000256" key="3">
    <source>
        <dbReference type="ARBA" id="ARBA00023235"/>
    </source>
</evidence>
<dbReference type="InterPro" id="IPR020103">
    <property type="entry name" value="PsdUridine_synth_cat_dom_sf"/>
</dbReference>
<sequence>MIKYIVKADIKEQLAKDYLKRHENISSTLWKKIKRQDEFFVNGQKVRATQATVKPNDIIEYNLSVTSKVEAIQIPLNIVFEDDYFLIVDKIAGMLTHPLTFENTQTLANGVMYHFAKTNQNVGCHPLYRLDRNTSGLVVFAKMPQLQHQLANNHQKFQRYYYALVHGKLSQKQGQINAPIGRKKDSIILHEVNDGGKHAITNYRVIKEFENYSLIKLWLETGRTHQIRVHMSYLGHPLLGDDLYGGKLDLIARHALHAYKLKFTHPFTHEKICISSPMPDDMAKLIID</sequence>
<dbReference type="PROSITE" id="PS01129">
    <property type="entry name" value="PSI_RLU"/>
    <property type="match status" value="1"/>
</dbReference>